<comment type="caution">
    <text evidence="4">The sequence shown here is derived from an EMBL/GenBank/DDBJ whole genome shotgun (WGS) entry which is preliminary data.</text>
</comment>
<dbReference type="PATRIC" id="fig|742737.3.peg.3557"/>
<dbReference type="InterPro" id="IPR013783">
    <property type="entry name" value="Ig-like_fold"/>
</dbReference>
<dbReference type="GO" id="GO:0005975">
    <property type="term" value="P:carbohydrate metabolic process"/>
    <property type="evidence" value="ECO:0007669"/>
    <property type="project" value="InterPro"/>
</dbReference>
<dbReference type="Gene3D" id="3.20.20.300">
    <property type="entry name" value="Glycoside hydrolase, family 3, N-terminal domain"/>
    <property type="match status" value="1"/>
</dbReference>
<evidence type="ECO:0000313" key="4">
    <source>
        <dbReference type="EMBL" id="EHI58403.1"/>
    </source>
</evidence>
<dbReference type="AlphaFoldDB" id="G5IJA1"/>
<dbReference type="Gene3D" id="2.60.40.10">
    <property type="entry name" value="Immunoglobulins"/>
    <property type="match status" value="1"/>
</dbReference>
<reference evidence="4 5" key="1">
    <citation type="submission" date="2011-08" db="EMBL/GenBank/DDBJ databases">
        <title>The Genome Sequence of Clostridium hathewayi WAL-18680.</title>
        <authorList>
            <consortium name="The Broad Institute Genome Sequencing Platform"/>
            <person name="Earl A."/>
            <person name="Ward D."/>
            <person name="Feldgarden M."/>
            <person name="Gevers D."/>
            <person name="Finegold S.M."/>
            <person name="Summanen P.H."/>
            <person name="Molitoris D.R."/>
            <person name="Song M."/>
            <person name="Daigneault M."/>
            <person name="Allen-Vercoe E."/>
            <person name="Young S.K."/>
            <person name="Zeng Q."/>
            <person name="Gargeya S."/>
            <person name="Fitzgerald M."/>
            <person name="Haas B."/>
            <person name="Abouelleil A."/>
            <person name="Alvarado L."/>
            <person name="Arachchi H.M."/>
            <person name="Berlin A."/>
            <person name="Brown A."/>
            <person name="Chapman S.B."/>
            <person name="Chen Z."/>
            <person name="Dunbar C."/>
            <person name="Freedman E."/>
            <person name="Gearin G."/>
            <person name="Gellesch M."/>
            <person name="Goldberg J."/>
            <person name="Griggs A."/>
            <person name="Gujja S."/>
            <person name="Heiman D."/>
            <person name="Howarth C."/>
            <person name="Larson L."/>
            <person name="Lui A."/>
            <person name="MacDonald P.J.P."/>
            <person name="Montmayeur A."/>
            <person name="Murphy C."/>
            <person name="Neiman D."/>
            <person name="Pearson M."/>
            <person name="Priest M."/>
            <person name="Roberts A."/>
            <person name="Saif S."/>
            <person name="Shea T."/>
            <person name="Shenoy N."/>
            <person name="Sisk P."/>
            <person name="Stolte C."/>
            <person name="Sykes S."/>
            <person name="Wortman J."/>
            <person name="Nusbaum C."/>
            <person name="Birren B."/>
        </authorList>
    </citation>
    <scope>NUCLEOTIDE SEQUENCE [LARGE SCALE GENOMIC DNA]</scope>
    <source>
        <strain evidence="4 5">WAL-18680</strain>
    </source>
</reference>
<dbReference type="SUPFAM" id="SSF51445">
    <property type="entry name" value="(Trans)glycosidases"/>
    <property type="match status" value="1"/>
</dbReference>
<evidence type="ECO:0000256" key="1">
    <source>
        <dbReference type="ARBA" id="ARBA00005336"/>
    </source>
</evidence>
<dbReference type="OrthoDB" id="9805821at2"/>
<comment type="similarity">
    <text evidence="1">Belongs to the glycosyl hydrolase 3 family.</text>
</comment>
<dbReference type="PANTHER" id="PTHR42715">
    <property type="entry name" value="BETA-GLUCOSIDASE"/>
    <property type="match status" value="1"/>
</dbReference>
<dbReference type="EMBL" id="ADLN01000099">
    <property type="protein sequence ID" value="EHI58403.1"/>
    <property type="molecule type" value="Genomic_DNA"/>
</dbReference>
<dbReference type="SMART" id="SM01217">
    <property type="entry name" value="Fn3_like"/>
    <property type="match status" value="1"/>
</dbReference>
<dbReference type="InterPro" id="IPR017853">
    <property type="entry name" value="GH"/>
</dbReference>
<name>G5IJA1_9FIRM</name>
<keyword evidence="2" id="KW-0378">Hydrolase</keyword>
<accession>G5IJA1</accession>
<dbReference type="Pfam" id="PF01915">
    <property type="entry name" value="Glyco_hydro_3_C"/>
    <property type="match status" value="1"/>
</dbReference>
<keyword evidence="5" id="KW-1185">Reference proteome</keyword>
<evidence type="ECO:0000259" key="3">
    <source>
        <dbReference type="SMART" id="SM01217"/>
    </source>
</evidence>
<dbReference type="Gene3D" id="3.40.50.1700">
    <property type="entry name" value="Glycoside hydrolase family 3 C-terminal domain"/>
    <property type="match status" value="1"/>
</dbReference>
<proteinExistence type="inferred from homology"/>
<dbReference type="InterPro" id="IPR036962">
    <property type="entry name" value="Glyco_hydro_3_N_sf"/>
</dbReference>
<organism evidence="4 5">
    <name type="scientific">Hungatella hathewayi WAL-18680</name>
    <dbReference type="NCBI Taxonomy" id="742737"/>
    <lineage>
        <taxon>Bacteria</taxon>
        <taxon>Bacillati</taxon>
        <taxon>Bacillota</taxon>
        <taxon>Clostridia</taxon>
        <taxon>Lachnospirales</taxon>
        <taxon>Lachnospiraceae</taxon>
        <taxon>Hungatella</taxon>
    </lineage>
</organism>
<feature type="domain" description="Fibronectin type III-like" evidence="3">
    <location>
        <begin position="346"/>
        <end position="417"/>
    </location>
</feature>
<dbReference type="Proteomes" id="UP000005384">
    <property type="component" value="Unassembled WGS sequence"/>
</dbReference>
<dbReference type="InterPro" id="IPR036881">
    <property type="entry name" value="Glyco_hydro_3_C_sf"/>
</dbReference>
<evidence type="ECO:0000313" key="5">
    <source>
        <dbReference type="Proteomes" id="UP000005384"/>
    </source>
</evidence>
<dbReference type="InterPro" id="IPR050288">
    <property type="entry name" value="Cellulose_deg_GH3"/>
</dbReference>
<evidence type="ECO:0000256" key="2">
    <source>
        <dbReference type="ARBA" id="ARBA00022801"/>
    </source>
</evidence>
<dbReference type="InterPro" id="IPR026891">
    <property type="entry name" value="Fn3-like"/>
</dbReference>
<protein>
    <recommendedName>
        <fullName evidence="3">Fibronectin type III-like domain-containing protein</fullName>
    </recommendedName>
</protein>
<dbReference type="PANTHER" id="PTHR42715:SF10">
    <property type="entry name" value="BETA-GLUCOSIDASE"/>
    <property type="match status" value="1"/>
</dbReference>
<dbReference type="RefSeq" id="WP_006781570.1">
    <property type="nucleotide sequence ID" value="NZ_CP040506.1"/>
</dbReference>
<dbReference type="HOGENOM" id="CLU_005235_2_0_9"/>
<dbReference type="GO" id="GO:0004553">
    <property type="term" value="F:hydrolase activity, hydrolyzing O-glycosyl compounds"/>
    <property type="evidence" value="ECO:0007669"/>
    <property type="project" value="InterPro"/>
</dbReference>
<dbReference type="InterPro" id="IPR001764">
    <property type="entry name" value="Glyco_hydro_3_N"/>
</dbReference>
<dbReference type="SUPFAM" id="SSF52279">
    <property type="entry name" value="Beta-D-glucan exohydrolase, C-terminal domain"/>
    <property type="match status" value="1"/>
</dbReference>
<sequence length="840" mass="93117">MKKIRTTTWTGTVDTAERPYETEHRKLAREAASAGFVLLKNEHDILPLDRNQKLALYGAGASKTIKGGTGSGDVNERSSVTILEGLELAGVEITTKDWIEAFNREYETSREAWKEEIWNKSETMPVDDSMKLFFAYSETPYSMPAGPMPDKTDTDTAIYVWSRVAGEGADRYCREGDYLLSEKETRILKEICALYRHVILLINAGGLVELSILDECPNIEAVLQIVQPGMEGGNAVADVLLGKVTPSGKLTDSWALRYEDYPNSGTFSHNNGDVKTEKYEEGIYVGYRYFDTFDVPVRYGFGYGKSYTDFAIEVIGIEHFHLGSDCPEIGVKVRVQNTGSRYGGREVVQVYVSCPQETIPKEYRRLAGFQKTGLLAPGAVEEMVIRFPLSALSSYSEMLPGWMMEPGCYGIFVGNSLESSAFCASLVLDDTVILERTMNICPLQEELKELTAPSEAIREKRSRWLDQAGRCPSIHIKDSDVVTGTVEYGTENSRLSKEAVQFVETLTLKQCIQLATGDPGKKQGSNLGSSGISVPGSAAQTSSCAVDSNLASIVLADGPAGLRLNKSYQVEDGAIVPMPFEMALEGGFLCREKKKPTGETRYQYCTAMPVGTLLAQTWDTELLTRVGKAIAREMEEFRVTLWLAPGMNIHRNPLCGRNFEYYSEDPLLTGIMAAAVTEGVQSQPGCGTTIKHFACNNQEDNRKGSNTVLSERTLREIYLKGFEIAIRKSQPMAMMTSYNLINGIHAANCYDLCTRAARDEWNFQGIIMTDWTTTHDGPDCTASGCIRAGNDIVMPGIPADHENMRRELEAGTLKEEELRRCVARIVKTIWESNQYEEAEE</sequence>
<dbReference type="Pfam" id="PF00933">
    <property type="entry name" value="Glyco_hydro_3"/>
    <property type="match status" value="1"/>
</dbReference>
<gene>
    <name evidence="4" type="ORF">HMPREF9473_03579</name>
</gene>
<dbReference type="Pfam" id="PF14310">
    <property type="entry name" value="Fn3-like"/>
    <property type="match status" value="1"/>
</dbReference>
<dbReference type="InterPro" id="IPR002772">
    <property type="entry name" value="Glyco_hydro_3_C"/>
</dbReference>